<reference evidence="5 6" key="1">
    <citation type="submission" date="2018-07" db="EMBL/GenBank/DDBJ databases">
        <title>Genome sequencing of oomycete isolates from Chile give support for New Zealand origin for Phytophthora kernoviae and make available the first Nothophytophthora sp. genome.</title>
        <authorList>
            <person name="Studholme D.J."/>
            <person name="Sanfuentes E."/>
            <person name="Panda P."/>
            <person name="Hill R."/>
            <person name="Sambles C."/>
            <person name="Grant M."/>
            <person name="Williams N.M."/>
            <person name="Mcdougal R.L."/>
        </authorList>
    </citation>
    <scope>NUCLEOTIDE SEQUENCE [LARGE SCALE GENOMIC DNA]</scope>
    <source>
        <strain evidence="4">Chile6</strain>
        <strain evidence="3">Chile7</strain>
    </source>
</reference>
<comment type="caution">
    <text evidence="4">The sequence shown here is derived from an EMBL/GenBank/DDBJ whole genome shotgun (WGS) entry which is preliminary data.</text>
</comment>
<name>A0A3F2REC0_9STRA</name>
<feature type="non-terminal residue" evidence="4">
    <location>
        <position position="1"/>
    </location>
</feature>
<dbReference type="Gene3D" id="1.20.1250.20">
    <property type="entry name" value="MFS general substrate transporter like domains"/>
    <property type="match status" value="1"/>
</dbReference>
<organism evidence="4 5">
    <name type="scientific">Phytophthora kernoviae</name>
    <dbReference type="NCBI Taxonomy" id="325452"/>
    <lineage>
        <taxon>Eukaryota</taxon>
        <taxon>Sar</taxon>
        <taxon>Stramenopiles</taxon>
        <taxon>Oomycota</taxon>
        <taxon>Peronosporomycetes</taxon>
        <taxon>Peronosporales</taxon>
        <taxon>Peronosporaceae</taxon>
        <taxon>Phytophthora</taxon>
    </lineage>
</organism>
<evidence type="ECO:0000313" key="3">
    <source>
        <dbReference type="EMBL" id="RLN51633.1"/>
    </source>
</evidence>
<dbReference type="EMBL" id="MBDO02000494">
    <property type="protein sequence ID" value="RLN54675.1"/>
    <property type="molecule type" value="Genomic_DNA"/>
</dbReference>
<dbReference type="Proteomes" id="UP000284657">
    <property type="component" value="Unassembled WGS sequence"/>
</dbReference>
<keyword evidence="2" id="KW-0812">Transmembrane</keyword>
<evidence type="ECO:0000313" key="5">
    <source>
        <dbReference type="Proteomes" id="UP000277300"/>
    </source>
</evidence>
<keyword evidence="2" id="KW-1133">Transmembrane helix</keyword>
<evidence type="ECO:0008006" key="7">
    <source>
        <dbReference type="Google" id="ProtNLM"/>
    </source>
</evidence>
<dbReference type="AlphaFoldDB" id="A0A3F2REC0"/>
<feature type="transmembrane region" description="Helical" evidence="2">
    <location>
        <begin position="6"/>
        <end position="24"/>
    </location>
</feature>
<dbReference type="Proteomes" id="UP000277300">
    <property type="component" value="Unassembled WGS sequence"/>
</dbReference>
<accession>A0A3F2REC0</accession>
<proteinExistence type="predicted"/>
<feature type="compositionally biased region" description="Basic and acidic residues" evidence="1">
    <location>
        <begin position="34"/>
        <end position="50"/>
    </location>
</feature>
<feature type="region of interest" description="Disordered" evidence="1">
    <location>
        <begin position="30"/>
        <end position="50"/>
    </location>
</feature>
<evidence type="ECO:0000313" key="6">
    <source>
        <dbReference type="Proteomes" id="UP000284657"/>
    </source>
</evidence>
<dbReference type="InterPro" id="IPR036259">
    <property type="entry name" value="MFS_trans_sf"/>
</dbReference>
<sequence length="50" mass="5971">ADAFDDWSYIPFVILLAIFFLLSLKLVPETSNKSAEEVQREYDERYRSRQ</sequence>
<evidence type="ECO:0000256" key="2">
    <source>
        <dbReference type="SAM" id="Phobius"/>
    </source>
</evidence>
<gene>
    <name evidence="3" type="ORF">BBJ29_007750</name>
    <name evidence="4" type="ORF">BBP00_00008830</name>
</gene>
<evidence type="ECO:0000313" key="4">
    <source>
        <dbReference type="EMBL" id="RLN54675.1"/>
    </source>
</evidence>
<dbReference type="EMBL" id="MBAD02001822">
    <property type="protein sequence ID" value="RLN51633.1"/>
    <property type="molecule type" value="Genomic_DNA"/>
</dbReference>
<evidence type="ECO:0000256" key="1">
    <source>
        <dbReference type="SAM" id="MobiDB-lite"/>
    </source>
</evidence>
<protein>
    <recommendedName>
        <fullName evidence="7">Major facilitator superfamily (MFS) profile domain-containing protein</fullName>
    </recommendedName>
</protein>
<keyword evidence="2" id="KW-0472">Membrane</keyword>